<protein>
    <submittedName>
        <fullName evidence="2">Uncharacterized protein</fullName>
    </submittedName>
</protein>
<keyword evidence="3" id="KW-1185">Reference proteome</keyword>
<name>A0A1X9T5E5_9VIRU</name>
<evidence type="ECO:0000256" key="1">
    <source>
        <dbReference type="SAM" id="MobiDB-lite"/>
    </source>
</evidence>
<evidence type="ECO:0000313" key="2">
    <source>
        <dbReference type="EMBL" id="ARR28917.1"/>
    </source>
</evidence>
<dbReference type="EMBL" id="KX832224">
    <property type="protein sequence ID" value="ARR28917.1"/>
    <property type="molecule type" value="Genomic_DNA"/>
</dbReference>
<dbReference type="OrthoDB" id="13671at10239"/>
<dbReference type="KEGG" id="vg:32878251"/>
<dbReference type="GeneID" id="32878251"/>
<evidence type="ECO:0000313" key="3">
    <source>
        <dbReference type="Proteomes" id="UP000203507"/>
    </source>
</evidence>
<reference evidence="2" key="1">
    <citation type="journal article" date="2017" name="Vet. Pathol.">
        <title>Ranid Herpesvirus 3 and Proliferative Dermatitis in Free-Ranging Wild Common Frogs (Rana Temporaria).</title>
        <authorList>
            <person name="Origgi F.C."/>
            <person name="Schmidt B.R."/>
            <person name="Lohmann P."/>
            <person name="Otten P."/>
            <person name="Akdesir E."/>
            <person name="Gaschen V."/>
            <person name="Aguilar-Bultet L."/>
            <person name="Wahli T."/>
            <person name="Sattler U."/>
            <person name="Stoffel M.H."/>
        </authorList>
    </citation>
    <scope>NUCLEOTIDE SEQUENCE [LARGE SCALE GENOMIC DNA]</scope>
    <source>
        <strain evidence="2">FO1_2015</strain>
    </source>
</reference>
<proteinExistence type="predicted"/>
<accession>A0A1X9T5E5</accession>
<sequence length="447" mass="51461">MQRHGVIGSRGLGGRSKQADTVGNSRKSVDLGGRHAKLGSNHRVSTGTKLGERKNHFMSGFFKSLLHGSQYFLVSQQVNAVLNQRQRIVVINDLAFKRKSLQSSTIKANVNRFVRDKKKCYTIDGIKTTRIEFTNDEYRSANYTSNAPCVYHNIFEQFFDMLCLVQGEKITHLKPYAINNTNYTSVLYGVTNPFSAWVCQNEVEEAYTKPLLFPSHINACSSLKRHQIFASMYINTQKVKPAEAHELGLYINRFAGLLEIDEPFNKYCCELSLKRCTFLNTANKILLILLNELFYVSKANNYTTFMNTYFEKYSNDIPWQWGSLTNQYDNKHKNVTFSHLIPRFIYELWFKNAFAYIPSLIKSYASRVQKESLHELHIIVETTVEQLNPHARPGLSYTHGKLFVRGRLIEFKTAKAHSVDARTVTFLRKEICLFVRNILFSLPEPAL</sequence>
<organism evidence="2">
    <name type="scientific">Ranid herpesvirus 3</name>
    <dbReference type="NCBI Taxonomy" id="1987509"/>
    <lineage>
        <taxon>Viruses</taxon>
        <taxon>Duplodnaviria</taxon>
        <taxon>Heunggongvirae</taxon>
        <taxon>Peploviricota</taxon>
        <taxon>Herviviricetes</taxon>
        <taxon>Herpesvirales</taxon>
        <taxon>Alloherpesviridae</taxon>
        <taxon>Batravirus</taxon>
        <taxon>Batravirus ranidallo3</taxon>
    </lineage>
</organism>
<dbReference type="RefSeq" id="YP_009362426.1">
    <property type="nucleotide sequence ID" value="NC_034618.1"/>
</dbReference>
<dbReference type="Proteomes" id="UP000203507">
    <property type="component" value="Segment"/>
</dbReference>
<feature type="region of interest" description="Disordered" evidence="1">
    <location>
        <begin position="1"/>
        <end position="47"/>
    </location>
</feature>